<proteinExistence type="predicted"/>
<evidence type="ECO:0000313" key="2">
    <source>
        <dbReference type="Proteomes" id="UP001054837"/>
    </source>
</evidence>
<comment type="caution">
    <text evidence="1">The sequence shown here is derived from an EMBL/GenBank/DDBJ whole genome shotgun (WGS) entry which is preliminary data.</text>
</comment>
<sequence>MFNISPSQLFLSQYLEDMHPCKTGGGVLSVSDTFEPSLNSSTEKLPPPQTARRTRIDRAAEFLGIDVIPNVQTQEAAEDVGSRRVRQIISRQSTDGGSRQRMSNVYISRESMLAPD</sequence>
<reference evidence="1 2" key="1">
    <citation type="submission" date="2021-06" db="EMBL/GenBank/DDBJ databases">
        <title>Caerostris darwini draft genome.</title>
        <authorList>
            <person name="Kono N."/>
            <person name="Arakawa K."/>
        </authorList>
    </citation>
    <scope>NUCLEOTIDE SEQUENCE [LARGE SCALE GENOMIC DNA]</scope>
</reference>
<organism evidence="1 2">
    <name type="scientific">Caerostris darwini</name>
    <dbReference type="NCBI Taxonomy" id="1538125"/>
    <lineage>
        <taxon>Eukaryota</taxon>
        <taxon>Metazoa</taxon>
        <taxon>Ecdysozoa</taxon>
        <taxon>Arthropoda</taxon>
        <taxon>Chelicerata</taxon>
        <taxon>Arachnida</taxon>
        <taxon>Araneae</taxon>
        <taxon>Araneomorphae</taxon>
        <taxon>Entelegynae</taxon>
        <taxon>Araneoidea</taxon>
        <taxon>Araneidae</taxon>
        <taxon>Caerostris</taxon>
    </lineage>
</organism>
<dbReference type="Proteomes" id="UP001054837">
    <property type="component" value="Unassembled WGS sequence"/>
</dbReference>
<name>A0AAV4RX12_9ARAC</name>
<dbReference type="EMBL" id="BPLQ01006783">
    <property type="protein sequence ID" value="GIY25254.1"/>
    <property type="molecule type" value="Genomic_DNA"/>
</dbReference>
<evidence type="ECO:0000313" key="1">
    <source>
        <dbReference type="EMBL" id="GIY25254.1"/>
    </source>
</evidence>
<gene>
    <name evidence="1" type="ORF">CDAR_616011</name>
</gene>
<dbReference type="AlphaFoldDB" id="A0AAV4RX12"/>
<keyword evidence="2" id="KW-1185">Reference proteome</keyword>
<protein>
    <submittedName>
        <fullName evidence="1">Uncharacterized protein</fullName>
    </submittedName>
</protein>
<accession>A0AAV4RX12</accession>